<reference evidence="2 4" key="1">
    <citation type="submission" date="2016-10" db="EMBL/GenBank/DDBJ databases">
        <authorList>
            <person name="de Groot N.N."/>
        </authorList>
    </citation>
    <scope>NUCLEOTIDE SEQUENCE [LARGE SCALE GENOMIC DNA]</scope>
    <source>
        <strain evidence="2 4">LMG 27941</strain>
    </source>
</reference>
<proteinExistence type="predicted"/>
<feature type="region of interest" description="Disordered" evidence="1">
    <location>
        <begin position="150"/>
        <end position="186"/>
    </location>
</feature>
<evidence type="ECO:0000313" key="3">
    <source>
        <dbReference type="EMBL" id="UXZ47733.1"/>
    </source>
</evidence>
<organism evidence="2 4">
    <name type="scientific">Pseudomonas soli</name>
    <dbReference type="NCBI Taxonomy" id="1306993"/>
    <lineage>
        <taxon>Bacteria</taxon>
        <taxon>Pseudomonadati</taxon>
        <taxon>Pseudomonadota</taxon>
        <taxon>Gammaproteobacteria</taxon>
        <taxon>Pseudomonadales</taxon>
        <taxon>Pseudomonadaceae</taxon>
        <taxon>Pseudomonas</taxon>
    </lineage>
</organism>
<feature type="compositionally biased region" description="Low complexity" evidence="1">
    <location>
        <begin position="156"/>
        <end position="167"/>
    </location>
</feature>
<sequence>MLITANGLGWQTVQQQQRSVLEQSAAQLPALQPLMASAKTSAQQNNQGSTSQQHAEDNRKEAFAKLMVMLQNPDAAKREQASVGKQEGSSALQEFRDYMAKSPAEKIKEKMLQELGLSPEEYDALPPEQKMRVDQLIARRMQEEIEAKVQAKVEHQAQNAQVASQSQGRLASEDARDTEQRYSAQL</sequence>
<dbReference type="RefSeq" id="WP_023629441.1">
    <property type="nucleotide sequence ID" value="NZ_CP009365.1"/>
</dbReference>
<dbReference type="EMBL" id="CP083803">
    <property type="protein sequence ID" value="UXZ47733.1"/>
    <property type="molecule type" value="Genomic_DNA"/>
</dbReference>
<reference evidence="3" key="2">
    <citation type="submission" date="2021-08" db="EMBL/GenBank/DDBJ databases">
        <authorList>
            <person name="Yaryura P.M."/>
            <person name="Bianco M.I."/>
            <person name="Morais C."/>
            <person name="Setubal J.C."/>
        </authorList>
    </citation>
    <scope>NUCLEOTIDE SEQUENCE</scope>
    <source>
        <strain evidence="3">AP1</strain>
    </source>
</reference>
<dbReference type="Proteomes" id="UP000199221">
    <property type="component" value="Unassembled WGS sequence"/>
</dbReference>
<feature type="compositionally biased region" description="Basic and acidic residues" evidence="1">
    <location>
        <begin position="171"/>
        <end position="180"/>
    </location>
</feature>
<evidence type="ECO:0000256" key="1">
    <source>
        <dbReference type="SAM" id="MobiDB-lite"/>
    </source>
</evidence>
<accession>A0A1H9PL83</accession>
<feature type="compositionally biased region" description="Polar residues" evidence="1">
    <location>
        <begin position="39"/>
        <end position="53"/>
    </location>
</feature>
<gene>
    <name evidence="3" type="ORF">K7K07_12260</name>
    <name evidence="2" type="ORF">SAMN05216230_108196</name>
</gene>
<evidence type="ECO:0000313" key="2">
    <source>
        <dbReference type="EMBL" id="SER48569.1"/>
    </source>
</evidence>
<dbReference type="AlphaFoldDB" id="A0A1H9PL83"/>
<dbReference type="EMBL" id="FOEQ01000008">
    <property type="protein sequence ID" value="SER48569.1"/>
    <property type="molecule type" value="Genomic_DNA"/>
</dbReference>
<evidence type="ECO:0000313" key="4">
    <source>
        <dbReference type="Proteomes" id="UP000199221"/>
    </source>
</evidence>
<dbReference type="KEGG" id="pmos:O165_015650"/>
<dbReference type="Proteomes" id="UP001209279">
    <property type="component" value="Chromosome"/>
</dbReference>
<feature type="region of interest" description="Disordered" evidence="1">
    <location>
        <begin position="32"/>
        <end position="60"/>
    </location>
</feature>
<name>A0A1H9PL83_9PSED</name>
<protein>
    <submittedName>
        <fullName evidence="2">Uncharacterized protein</fullName>
    </submittedName>
</protein>